<evidence type="ECO:0000313" key="2">
    <source>
        <dbReference type="Proteomes" id="UP001498771"/>
    </source>
</evidence>
<reference evidence="1 2" key="1">
    <citation type="submission" date="2024-03" db="EMBL/GenBank/DDBJ databases">
        <title>Genome-scale model development and genomic sequencing of the oleaginous clade Lipomyces.</title>
        <authorList>
            <consortium name="Lawrence Berkeley National Laboratory"/>
            <person name="Czajka J.J."/>
            <person name="Han Y."/>
            <person name="Kim J."/>
            <person name="Mondo S.J."/>
            <person name="Hofstad B.A."/>
            <person name="Robles A."/>
            <person name="Haridas S."/>
            <person name="Riley R."/>
            <person name="LaButti K."/>
            <person name="Pangilinan J."/>
            <person name="Andreopoulos W."/>
            <person name="Lipzen A."/>
            <person name="Yan J."/>
            <person name="Wang M."/>
            <person name="Ng V."/>
            <person name="Grigoriev I.V."/>
            <person name="Spatafora J.W."/>
            <person name="Magnuson J.K."/>
            <person name="Baker S.E."/>
            <person name="Pomraning K.R."/>
        </authorList>
    </citation>
    <scope>NUCLEOTIDE SEQUENCE [LARGE SCALE GENOMIC DNA]</scope>
    <source>
        <strain evidence="1 2">Phaff 52-87</strain>
    </source>
</reference>
<gene>
    <name evidence="1" type="ORF">BZA70DRAFT_271688</name>
</gene>
<dbReference type="PANTHER" id="PTHR28064:SF1">
    <property type="entry name" value="INNER KINETOCHORE SUBUNIT NKP2"/>
    <property type="match status" value="1"/>
</dbReference>
<organism evidence="1 2">
    <name type="scientific">Myxozyma melibiosi</name>
    <dbReference type="NCBI Taxonomy" id="54550"/>
    <lineage>
        <taxon>Eukaryota</taxon>
        <taxon>Fungi</taxon>
        <taxon>Dikarya</taxon>
        <taxon>Ascomycota</taxon>
        <taxon>Saccharomycotina</taxon>
        <taxon>Lipomycetes</taxon>
        <taxon>Lipomycetales</taxon>
        <taxon>Lipomycetaceae</taxon>
        <taxon>Myxozyma</taxon>
    </lineage>
</organism>
<name>A0ABR1FCL0_9ASCO</name>
<dbReference type="Proteomes" id="UP001498771">
    <property type="component" value="Unassembled WGS sequence"/>
</dbReference>
<dbReference type="PANTHER" id="PTHR28064">
    <property type="entry name" value="INNER KINETOCHORE SUBUNIT NKP2"/>
    <property type="match status" value="1"/>
</dbReference>
<proteinExistence type="predicted"/>
<accession>A0ABR1FCL0</accession>
<protein>
    <submittedName>
        <fullName evidence="1">Uncharacterized protein</fullName>
    </submittedName>
</protein>
<dbReference type="InterPro" id="IPR018565">
    <property type="entry name" value="Nkp2/Cnl2"/>
</dbReference>
<dbReference type="EMBL" id="JBBJBU010000001">
    <property type="protein sequence ID" value="KAK7207586.1"/>
    <property type="molecule type" value="Genomic_DNA"/>
</dbReference>
<comment type="caution">
    <text evidence="1">The sequence shown here is derived from an EMBL/GenBank/DDBJ whole genome shotgun (WGS) entry which is preliminary data.</text>
</comment>
<dbReference type="RefSeq" id="XP_064770619.1">
    <property type="nucleotide sequence ID" value="XM_064911526.1"/>
</dbReference>
<dbReference type="GeneID" id="90037038"/>
<sequence>MADEKSILTFLTESADLPELITRRQFVGLFPASKREDPAVRALYQDLYDTRSAQIHRIQKKINLECLDSARVLREDLARAKGFADAASERDDNDEIYDEILLRRDRKQLSLAEMLSQMELAADLIKRQLEEIDESTAQKLEECDTVVDSLSDLRYKKLRTGAVDECLEGLAVG</sequence>
<evidence type="ECO:0000313" key="1">
    <source>
        <dbReference type="EMBL" id="KAK7207586.1"/>
    </source>
</evidence>
<keyword evidence="2" id="KW-1185">Reference proteome</keyword>
<dbReference type="Pfam" id="PF09447">
    <property type="entry name" value="Cnl2_NKP2"/>
    <property type="match status" value="1"/>
</dbReference>